<sequence>MLLLLCHFSISHQLENLSDPVATRMSTNDRTVGKRGANLLPLTGSSDGYKRQRSLVKGLSEKEFKVTEGERSECEIELHALLDIYGSMKFKEWDMEMGP</sequence>
<organism evidence="2 3">
    <name type="scientific">Solea senegalensis</name>
    <name type="common">Senegalese sole</name>
    <dbReference type="NCBI Taxonomy" id="28829"/>
    <lineage>
        <taxon>Eukaryota</taxon>
        <taxon>Metazoa</taxon>
        <taxon>Chordata</taxon>
        <taxon>Craniata</taxon>
        <taxon>Vertebrata</taxon>
        <taxon>Euteleostomi</taxon>
        <taxon>Actinopterygii</taxon>
        <taxon>Neopterygii</taxon>
        <taxon>Teleostei</taxon>
        <taxon>Neoteleostei</taxon>
        <taxon>Acanthomorphata</taxon>
        <taxon>Carangaria</taxon>
        <taxon>Pleuronectiformes</taxon>
        <taxon>Pleuronectoidei</taxon>
        <taxon>Soleidae</taxon>
        <taxon>Solea</taxon>
    </lineage>
</organism>
<proteinExistence type="predicted"/>
<protein>
    <submittedName>
        <fullName evidence="2">Uncharacterized protein</fullName>
    </submittedName>
</protein>
<keyword evidence="3" id="KW-1185">Reference proteome</keyword>
<evidence type="ECO:0000313" key="2">
    <source>
        <dbReference type="EMBL" id="KAG7503126.1"/>
    </source>
</evidence>
<feature type="region of interest" description="Disordered" evidence="1">
    <location>
        <begin position="25"/>
        <end position="45"/>
    </location>
</feature>
<name>A0AAV6RCT6_SOLSE</name>
<reference evidence="2 3" key="1">
    <citation type="journal article" date="2021" name="Sci. Rep.">
        <title>Chromosome anchoring in Senegalese sole (Solea senegalensis) reveals sex-associated markers and genome rearrangements in flatfish.</title>
        <authorList>
            <person name="Guerrero-Cozar I."/>
            <person name="Gomez-Garrido J."/>
            <person name="Berbel C."/>
            <person name="Martinez-Blanch J.F."/>
            <person name="Alioto T."/>
            <person name="Claros M.G."/>
            <person name="Gagnaire P.A."/>
            <person name="Manchado M."/>
        </authorList>
    </citation>
    <scope>NUCLEOTIDE SEQUENCE [LARGE SCALE GENOMIC DNA]</scope>
    <source>
        <strain evidence="2">Sse05_10M</strain>
    </source>
</reference>
<dbReference type="AlphaFoldDB" id="A0AAV6RCT6"/>
<dbReference type="EMBL" id="JAGKHQ010000012">
    <property type="protein sequence ID" value="KAG7503126.1"/>
    <property type="molecule type" value="Genomic_DNA"/>
</dbReference>
<comment type="caution">
    <text evidence="2">The sequence shown here is derived from an EMBL/GenBank/DDBJ whole genome shotgun (WGS) entry which is preliminary data.</text>
</comment>
<dbReference type="Proteomes" id="UP000693946">
    <property type="component" value="Linkage Group LG2"/>
</dbReference>
<gene>
    <name evidence="2" type="ORF">JOB18_032244</name>
</gene>
<evidence type="ECO:0000313" key="3">
    <source>
        <dbReference type="Proteomes" id="UP000693946"/>
    </source>
</evidence>
<evidence type="ECO:0000256" key="1">
    <source>
        <dbReference type="SAM" id="MobiDB-lite"/>
    </source>
</evidence>
<accession>A0AAV6RCT6</accession>